<evidence type="ECO:0000256" key="1">
    <source>
        <dbReference type="SAM" id="MobiDB-lite"/>
    </source>
</evidence>
<feature type="region of interest" description="Disordered" evidence="1">
    <location>
        <begin position="1"/>
        <end position="26"/>
    </location>
</feature>
<comment type="caution">
    <text evidence="2">The sequence shown here is derived from an EMBL/GenBank/DDBJ whole genome shotgun (WGS) entry which is preliminary data.</text>
</comment>
<sequence>MPGSKRTTGIGGSRIVQSAAAKKDVSRGIAIDTGSRPASCLHQVKKERKV</sequence>
<reference evidence="2 3" key="1">
    <citation type="journal article" date="2021" name="Commun. Biol.">
        <title>The genome of Shorea leprosula (Dipterocarpaceae) highlights the ecological relevance of drought in aseasonal tropical rainforests.</title>
        <authorList>
            <person name="Ng K.K.S."/>
            <person name="Kobayashi M.J."/>
            <person name="Fawcett J.A."/>
            <person name="Hatakeyama M."/>
            <person name="Paape T."/>
            <person name="Ng C.H."/>
            <person name="Ang C.C."/>
            <person name="Tnah L.H."/>
            <person name="Lee C.T."/>
            <person name="Nishiyama T."/>
            <person name="Sese J."/>
            <person name="O'Brien M.J."/>
            <person name="Copetti D."/>
            <person name="Mohd Noor M.I."/>
            <person name="Ong R.C."/>
            <person name="Putra M."/>
            <person name="Sireger I.Z."/>
            <person name="Indrioko S."/>
            <person name="Kosugi Y."/>
            <person name="Izuno A."/>
            <person name="Isagi Y."/>
            <person name="Lee S.L."/>
            <person name="Shimizu K.K."/>
        </authorList>
    </citation>
    <scope>NUCLEOTIDE SEQUENCE [LARGE SCALE GENOMIC DNA]</scope>
    <source>
        <strain evidence="2">214</strain>
    </source>
</reference>
<evidence type="ECO:0000313" key="3">
    <source>
        <dbReference type="Proteomes" id="UP001054252"/>
    </source>
</evidence>
<name>A0AAV5L8G6_9ROSI</name>
<accession>A0AAV5L8G6</accession>
<dbReference type="EMBL" id="BPVZ01000100">
    <property type="protein sequence ID" value="GKV33404.1"/>
    <property type="molecule type" value="Genomic_DNA"/>
</dbReference>
<protein>
    <submittedName>
        <fullName evidence="2">Uncharacterized protein</fullName>
    </submittedName>
</protein>
<dbReference type="AlphaFoldDB" id="A0AAV5L8G6"/>
<dbReference type="Proteomes" id="UP001054252">
    <property type="component" value="Unassembled WGS sequence"/>
</dbReference>
<proteinExistence type="predicted"/>
<organism evidence="2 3">
    <name type="scientific">Rubroshorea leprosula</name>
    <dbReference type="NCBI Taxonomy" id="152421"/>
    <lineage>
        <taxon>Eukaryota</taxon>
        <taxon>Viridiplantae</taxon>
        <taxon>Streptophyta</taxon>
        <taxon>Embryophyta</taxon>
        <taxon>Tracheophyta</taxon>
        <taxon>Spermatophyta</taxon>
        <taxon>Magnoliopsida</taxon>
        <taxon>eudicotyledons</taxon>
        <taxon>Gunneridae</taxon>
        <taxon>Pentapetalae</taxon>
        <taxon>rosids</taxon>
        <taxon>malvids</taxon>
        <taxon>Malvales</taxon>
        <taxon>Dipterocarpaceae</taxon>
        <taxon>Rubroshorea</taxon>
    </lineage>
</organism>
<evidence type="ECO:0000313" key="2">
    <source>
        <dbReference type="EMBL" id="GKV33404.1"/>
    </source>
</evidence>
<keyword evidence="3" id="KW-1185">Reference proteome</keyword>
<gene>
    <name evidence="2" type="ORF">SLEP1_g41923</name>
</gene>